<reference evidence="3" key="1">
    <citation type="submission" date="2005-10" db="EMBL/GenBank/DDBJ databases">
        <authorList>
            <person name="Loftus B.J."/>
            <person name="Nene V.M."/>
            <person name="Hannick L.I."/>
            <person name="Bidwell S."/>
            <person name="Haas B."/>
            <person name="Amedeo P."/>
            <person name="Orvis J."/>
            <person name="Wortman J.R."/>
            <person name="White O.R."/>
            <person name="Salzberg S."/>
            <person name="Shumway M."/>
            <person name="Koo H."/>
            <person name="Zhao Y."/>
            <person name="Holmes M."/>
            <person name="Miller J."/>
            <person name="Schatz M."/>
            <person name="Pop M."/>
            <person name="Pai G."/>
            <person name="Utterback T."/>
            <person name="Rogers Y.-H."/>
            <person name="Kravitz S."/>
            <person name="Fraser C.M."/>
        </authorList>
    </citation>
    <scope>NUCLEOTIDE SEQUENCE</scope>
    <source>
        <strain evidence="3">Liverpool</strain>
    </source>
</reference>
<evidence type="ECO:0000256" key="2">
    <source>
        <dbReference type="SAM" id="SignalP"/>
    </source>
</evidence>
<reference evidence="3" key="3">
    <citation type="submission" date="2012-09" db="EMBL/GenBank/DDBJ databases">
        <authorList>
            <consortium name="VectorBase"/>
        </authorList>
    </citation>
    <scope>NUCLEOTIDE SEQUENCE</scope>
    <source>
        <strain evidence="3">Liverpool</strain>
    </source>
</reference>
<feature type="signal peptide" evidence="2">
    <location>
        <begin position="1"/>
        <end position="24"/>
    </location>
</feature>
<dbReference type="OMA" id="DRMFLTQ"/>
<proteinExistence type="predicted"/>
<evidence type="ECO:0000256" key="1">
    <source>
        <dbReference type="SAM" id="Coils"/>
    </source>
</evidence>
<keyword evidence="2" id="KW-0732">Signal</keyword>
<accession>A0A1S4EWR6</accession>
<feature type="coiled-coil region" evidence="1">
    <location>
        <begin position="92"/>
        <end position="155"/>
    </location>
</feature>
<dbReference type="AlphaFoldDB" id="A0A1S4EWR6"/>
<evidence type="ECO:0000313" key="3">
    <source>
        <dbReference type="EMBL" id="EAT48212.1"/>
    </source>
</evidence>
<evidence type="ECO:0000313" key="4">
    <source>
        <dbReference type="Proteomes" id="UP000682892"/>
    </source>
</evidence>
<name>A0A1S4EWR6_AEDAE</name>
<reference evidence="3" key="2">
    <citation type="journal article" date="2007" name="Science">
        <title>Genome sequence of Aedes aegypti, a major arbovirus vector.</title>
        <authorList>
            <person name="Nene V."/>
            <person name="Wortman J.R."/>
            <person name="Lawson D."/>
            <person name="Haas B."/>
            <person name="Kodira C."/>
            <person name="Tu Z.J."/>
            <person name="Loftus B."/>
            <person name="Xi Z."/>
            <person name="Megy K."/>
            <person name="Grabherr M."/>
            <person name="Ren Q."/>
            <person name="Zdobnov E.M."/>
            <person name="Lobo N.F."/>
            <person name="Campbell K.S."/>
            <person name="Brown S.E."/>
            <person name="Bonaldo M.F."/>
            <person name="Zhu J."/>
            <person name="Sinkins S.P."/>
            <person name="Hogenkamp D.G."/>
            <person name="Amedeo P."/>
            <person name="Arensburger P."/>
            <person name="Atkinson P.W."/>
            <person name="Bidwell S."/>
            <person name="Biedler J."/>
            <person name="Birney E."/>
            <person name="Bruggner R.V."/>
            <person name="Costas J."/>
            <person name="Coy M.R."/>
            <person name="Crabtree J."/>
            <person name="Crawford M."/>
            <person name="Debruyn B."/>
            <person name="Decaprio D."/>
            <person name="Eiglmeier K."/>
            <person name="Eisenstadt E."/>
            <person name="El-Dorry H."/>
            <person name="Gelbart W.M."/>
            <person name="Gomes S.L."/>
            <person name="Hammond M."/>
            <person name="Hannick L.I."/>
            <person name="Hogan J.R."/>
            <person name="Holmes M.H."/>
            <person name="Jaffe D."/>
            <person name="Johnston J.S."/>
            <person name="Kennedy R.C."/>
            <person name="Koo H."/>
            <person name="Kravitz S."/>
            <person name="Kriventseva E.V."/>
            <person name="Kulp D."/>
            <person name="Labutti K."/>
            <person name="Lee E."/>
            <person name="Li S."/>
            <person name="Lovin D.D."/>
            <person name="Mao C."/>
            <person name="Mauceli E."/>
            <person name="Menck C.F."/>
            <person name="Miller J.R."/>
            <person name="Montgomery P."/>
            <person name="Mori A."/>
            <person name="Nascimento A.L."/>
            <person name="Naveira H.F."/>
            <person name="Nusbaum C."/>
            <person name="O'leary S."/>
            <person name="Orvis J."/>
            <person name="Pertea M."/>
            <person name="Quesneville H."/>
            <person name="Reidenbach K.R."/>
            <person name="Rogers Y.H."/>
            <person name="Roth C.W."/>
            <person name="Schneider J.R."/>
            <person name="Schatz M."/>
            <person name="Shumway M."/>
            <person name="Stanke M."/>
            <person name="Stinson E.O."/>
            <person name="Tubio J.M."/>
            <person name="Vanzee J.P."/>
            <person name="Verjovski-Almeida S."/>
            <person name="Werner D."/>
            <person name="White O."/>
            <person name="Wyder S."/>
            <person name="Zeng Q."/>
            <person name="Zhao Q."/>
            <person name="Zhao Y."/>
            <person name="Hill C.A."/>
            <person name="Raikhel A.S."/>
            <person name="Soares M.B."/>
            <person name="Knudson D.L."/>
            <person name="Lee N.H."/>
            <person name="Galagan J."/>
            <person name="Salzberg S.L."/>
            <person name="Paulsen I.T."/>
            <person name="Dimopoulos G."/>
            <person name="Collins F.H."/>
            <person name="Birren B."/>
            <person name="Fraser-Liggett C.M."/>
            <person name="Severson D.W."/>
        </authorList>
    </citation>
    <scope>NUCLEOTIDE SEQUENCE [LARGE SCALE GENOMIC DNA]</scope>
    <source>
        <strain evidence="3">Liverpool</strain>
    </source>
</reference>
<dbReference type="OrthoDB" id="7766632at2759"/>
<dbReference type="KEGG" id="aag:5566274"/>
<keyword evidence="1" id="KW-0175">Coiled coil</keyword>
<gene>
    <name evidence="3" type="ORF">AaeL_AAEL000748</name>
</gene>
<dbReference type="Proteomes" id="UP000682892">
    <property type="component" value="Unassembled WGS sequence"/>
</dbReference>
<feature type="chain" id="PRO_5036492523" evidence="2">
    <location>
        <begin position="25"/>
        <end position="580"/>
    </location>
</feature>
<protein>
    <submittedName>
        <fullName evidence="3">AAEL000748-PA</fullName>
    </submittedName>
</protein>
<sequence>MNSVNRYVLCIALIALFVASFTTAEENCEISANELGKIEQTLTHINQPIYTGDDESEVSDSDQCAQMLRGIHFQLRRLTQKYKLMNKGYVKAEEFAKMARDYEDQLSVLKNDLEQLKIGADSSAKQKMQELKKDIATLEQNVNTLHKDLEGITDELGKVRMDLCLTYMESNQLSNAQDKVKTLAPKYLMELVEQFLNKSEKNWLPVVDLSVAIPDLDDRGQVYKTVHEFLKTKNRDGGEDSILLEAEVLKMNATFHPGSKITEDRKKEIQDLLEKLSLTSTKIFDQWTQDLAKLENSAVYKNSIDRMFLTQMEKFGERVMAKDDYYSLRNFLKLLVVSTNYYKIAAYRKLIQEKIGHTLAVLMFDMMSMERTELQYDPHVPDEVVRMYDESITALPDSLKNIRSCLKLVKIYNHVTNQCILATNEVEDVNNSNPKFKSNVLGRRKLVKTASNDCTPFRLEPSADKASIRIITPKGDALTNINSIQPGLSWFNRVGAPYTNNHNMKLDYSADWILDANYANDSIKIESEFNAYQTMKSVDHLMVTNVGKVPHVVVAQYGLKGMEYAGAGMKDAEWKFKCDN</sequence>
<dbReference type="EMBL" id="CH477200">
    <property type="protein sequence ID" value="EAT48212.1"/>
    <property type="molecule type" value="Genomic_DNA"/>
</dbReference>
<dbReference type="HOGENOM" id="CLU_479969_0_0_1"/>
<organism evidence="3 4">
    <name type="scientific">Aedes aegypti</name>
    <name type="common">Yellowfever mosquito</name>
    <name type="synonym">Culex aegypti</name>
    <dbReference type="NCBI Taxonomy" id="7159"/>
    <lineage>
        <taxon>Eukaryota</taxon>
        <taxon>Metazoa</taxon>
        <taxon>Ecdysozoa</taxon>
        <taxon>Arthropoda</taxon>
        <taxon>Hexapoda</taxon>
        <taxon>Insecta</taxon>
        <taxon>Pterygota</taxon>
        <taxon>Neoptera</taxon>
        <taxon>Endopterygota</taxon>
        <taxon>Diptera</taxon>
        <taxon>Nematocera</taxon>
        <taxon>Culicoidea</taxon>
        <taxon>Culicidae</taxon>
        <taxon>Culicinae</taxon>
        <taxon>Aedini</taxon>
        <taxon>Aedes</taxon>
        <taxon>Stegomyia</taxon>
    </lineage>
</organism>